<dbReference type="SUPFAM" id="SSF143120">
    <property type="entry name" value="YefM-like"/>
    <property type="match status" value="1"/>
</dbReference>
<dbReference type="PANTHER" id="PTHR33713:SF6">
    <property type="entry name" value="ANTITOXIN YEFM"/>
    <property type="match status" value="1"/>
</dbReference>
<dbReference type="NCBIfam" id="TIGR01552">
    <property type="entry name" value="phd_fam"/>
    <property type="match status" value="1"/>
</dbReference>
<evidence type="ECO:0000313" key="4">
    <source>
        <dbReference type="Proteomes" id="UP000182314"/>
    </source>
</evidence>
<dbReference type="Gene3D" id="3.40.1620.10">
    <property type="entry name" value="YefM-like domain"/>
    <property type="match status" value="1"/>
</dbReference>
<evidence type="ECO:0000256" key="2">
    <source>
        <dbReference type="RuleBase" id="RU362080"/>
    </source>
</evidence>
<reference evidence="3 4" key="1">
    <citation type="submission" date="2016-10" db="EMBL/GenBank/DDBJ databases">
        <authorList>
            <person name="Varghese N."/>
            <person name="Submissions S."/>
        </authorList>
    </citation>
    <scope>NUCLEOTIDE SEQUENCE [LARGE SCALE GENOMIC DNA]</scope>
    <source>
        <strain evidence="3 4">CGMCC 1.7012</strain>
    </source>
</reference>
<sequence>MVMAMYSLTANEAKTQFGDMLLKVQREPVQISRNGKPVAVVVSAEDYQEIEAMKLQLLQAKIQRARSDITIGNTVDGDAFFSELLDADKD</sequence>
<comment type="function">
    <text evidence="2">Antitoxin component of a type II toxin-antitoxin (TA) system.</text>
</comment>
<name>A0AA94H374_9ENTR</name>
<dbReference type="AlphaFoldDB" id="A0AA94H374"/>
<proteinExistence type="inferred from homology"/>
<dbReference type="Proteomes" id="UP000182314">
    <property type="component" value="Unassembled WGS sequence"/>
</dbReference>
<comment type="caution">
    <text evidence="3">The sequence shown here is derived from an EMBL/GenBank/DDBJ whole genome shotgun (WGS) entry which is preliminary data.</text>
</comment>
<dbReference type="Pfam" id="PF02604">
    <property type="entry name" value="PhdYeFM_antitox"/>
    <property type="match status" value="1"/>
</dbReference>
<dbReference type="InterPro" id="IPR006442">
    <property type="entry name" value="Antitoxin_Phd/YefM"/>
</dbReference>
<accession>A0AA94H374</accession>
<dbReference type="EMBL" id="FOKO01000003">
    <property type="protein sequence ID" value="SFC40222.1"/>
    <property type="molecule type" value="Genomic_DNA"/>
</dbReference>
<protein>
    <recommendedName>
        <fullName evidence="2">Antitoxin</fullName>
    </recommendedName>
</protein>
<dbReference type="PANTHER" id="PTHR33713">
    <property type="entry name" value="ANTITOXIN YAFN-RELATED"/>
    <property type="match status" value="1"/>
</dbReference>
<dbReference type="InterPro" id="IPR051405">
    <property type="entry name" value="phD/YefM_antitoxin"/>
</dbReference>
<comment type="similarity">
    <text evidence="1 2">Belongs to the phD/YefM antitoxin family.</text>
</comment>
<dbReference type="InterPro" id="IPR036165">
    <property type="entry name" value="YefM-like_sf"/>
</dbReference>
<gene>
    <name evidence="3" type="ORF">SAMN05216286_2176</name>
</gene>
<organism evidence="3 4">
    <name type="scientific">Kosakonia oryzae</name>
    <dbReference type="NCBI Taxonomy" id="497725"/>
    <lineage>
        <taxon>Bacteria</taxon>
        <taxon>Pseudomonadati</taxon>
        <taxon>Pseudomonadota</taxon>
        <taxon>Gammaproteobacteria</taxon>
        <taxon>Enterobacterales</taxon>
        <taxon>Enterobacteriaceae</taxon>
        <taxon>Kosakonia</taxon>
    </lineage>
</organism>
<evidence type="ECO:0000313" key="3">
    <source>
        <dbReference type="EMBL" id="SFC40222.1"/>
    </source>
</evidence>
<evidence type="ECO:0000256" key="1">
    <source>
        <dbReference type="ARBA" id="ARBA00009981"/>
    </source>
</evidence>